<dbReference type="PRINTS" id="PR00727">
    <property type="entry name" value="LEADERPTASE"/>
</dbReference>
<evidence type="ECO:0000256" key="8">
    <source>
        <dbReference type="RuleBase" id="RU003993"/>
    </source>
</evidence>
<keyword evidence="6 8" id="KW-0378">Hydrolase</keyword>
<dbReference type="PANTHER" id="PTHR43390">
    <property type="entry name" value="SIGNAL PEPTIDASE I"/>
    <property type="match status" value="1"/>
</dbReference>
<evidence type="ECO:0000256" key="7">
    <source>
        <dbReference type="PIRSR" id="PIRSR600223-1"/>
    </source>
</evidence>
<dbReference type="AlphaFoldDB" id="A0A8J7PLQ5"/>
<comment type="catalytic activity">
    <reaction evidence="1 8">
        <text>Cleavage of hydrophobic, N-terminal signal or leader sequences from secreted and periplasmic proteins.</text>
        <dbReference type="EC" id="3.4.21.89"/>
    </reaction>
</comment>
<dbReference type="GO" id="GO:0004252">
    <property type="term" value="F:serine-type endopeptidase activity"/>
    <property type="evidence" value="ECO:0007669"/>
    <property type="project" value="InterPro"/>
</dbReference>
<evidence type="ECO:0000313" key="12">
    <source>
        <dbReference type="Proteomes" id="UP000664277"/>
    </source>
</evidence>
<evidence type="ECO:0000256" key="2">
    <source>
        <dbReference type="ARBA" id="ARBA00004401"/>
    </source>
</evidence>
<dbReference type="PROSITE" id="PS00501">
    <property type="entry name" value="SPASE_I_1"/>
    <property type="match status" value="1"/>
</dbReference>
<evidence type="ECO:0000256" key="1">
    <source>
        <dbReference type="ARBA" id="ARBA00000677"/>
    </source>
</evidence>
<evidence type="ECO:0000256" key="9">
    <source>
        <dbReference type="RuleBase" id="RU362042"/>
    </source>
</evidence>
<dbReference type="EMBL" id="JAFLCK010000015">
    <property type="protein sequence ID" value="MBN8660975.1"/>
    <property type="molecule type" value="Genomic_DNA"/>
</dbReference>
<evidence type="ECO:0000256" key="5">
    <source>
        <dbReference type="ARBA" id="ARBA00022670"/>
    </source>
</evidence>
<dbReference type="InterPro" id="IPR000223">
    <property type="entry name" value="Pept_S26A_signal_pept_1"/>
</dbReference>
<organism evidence="11 12">
    <name type="scientific">Candidatus Obscuribacter phosphatis</name>
    <dbReference type="NCBI Taxonomy" id="1906157"/>
    <lineage>
        <taxon>Bacteria</taxon>
        <taxon>Bacillati</taxon>
        <taxon>Candidatus Melainabacteria</taxon>
        <taxon>Candidatus Obscuribacterales</taxon>
        <taxon>Candidatus Obscuribacteraceae</taxon>
        <taxon>Candidatus Obscuribacter</taxon>
    </lineage>
</organism>
<comment type="subcellular location">
    <subcellularLocation>
        <location evidence="2">Cell membrane</location>
        <topology evidence="2">Single-pass type II membrane protein</topology>
    </subcellularLocation>
    <subcellularLocation>
        <location evidence="9">Membrane</location>
        <topology evidence="9">Single-pass type II membrane protein</topology>
    </subcellularLocation>
</comment>
<protein>
    <recommendedName>
        <fullName evidence="4 8">Signal peptidase I</fullName>
        <ecNumber evidence="4 8">3.4.21.89</ecNumber>
    </recommendedName>
</protein>
<dbReference type="GO" id="GO:0005886">
    <property type="term" value="C:plasma membrane"/>
    <property type="evidence" value="ECO:0007669"/>
    <property type="project" value="UniProtKB-SubCell"/>
</dbReference>
<dbReference type="PROSITE" id="PS00761">
    <property type="entry name" value="SPASE_I_3"/>
    <property type="match status" value="1"/>
</dbReference>
<dbReference type="InterPro" id="IPR036286">
    <property type="entry name" value="LexA/Signal_pep-like_sf"/>
</dbReference>
<proteinExistence type="inferred from homology"/>
<reference evidence="11" key="1">
    <citation type="submission" date="2021-02" db="EMBL/GenBank/DDBJ databases">
        <title>Genome-Resolved Metagenomics of a Microbial Community Performing Photosynthetic Biological Nutrient Removal.</title>
        <authorList>
            <person name="Mcdaniel E.A."/>
        </authorList>
    </citation>
    <scope>NUCLEOTIDE SEQUENCE</scope>
    <source>
        <strain evidence="11">UWPOB_OBS1</strain>
    </source>
</reference>
<feature type="domain" description="Peptidase S26" evidence="10">
    <location>
        <begin position="23"/>
        <end position="230"/>
    </location>
</feature>
<feature type="active site" evidence="7">
    <location>
        <position position="53"/>
    </location>
</feature>
<dbReference type="Gene3D" id="2.10.109.10">
    <property type="entry name" value="Umud Fragment, subunit A"/>
    <property type="match status" value="1"/>
</dbReference>
<comment type="caution">
    <text evidence="11">The sequence shown here is derived from an EMBL/GenBank/DDBJ whole genome shotgun (WGS) entry which is preliminary data.</text>
</comment>
<sequence length="246" mass="27272">MTSQAPPQTEKPASGNAVVGFIKEAVELVVVTLALLIAIRWGIAEARYIPSSSMEPTLQINDRLIVEKISGHLGKKIERGDILVFYPPKEEMGGQDLSNDPLHIMGRLTGLPCFPNDPAFIKRVIGIPGDQIRVQAGQGVYINQQLLDESAYVKEPPAYNLTVMGDIRGANAQHQLIMAEADPKKQMDPIIVPAGHLFMMGDNRNNSEDSHVWGFLDQRRVIGRAYLLIWRRLEAPKYPASLQAQE</sequence>
<dbReference type="Pfam" id="PF10502">
    <property type="entry name" value="Peptidase_S26"/>
    <property type="match status" value="1"/>
</dbReference>
<evidence type="ECO:0000256" key="3">
    <source>
        <dbReference type="ARBA" id="ARBA00009370"/>
    </source>
</evidence>
<gene>
    <name evidence="11" type="primary">lepB</name>
    <name evidence="11" type="ORF">J0M35_11455</name>
</gene>
<dbReference type="InterPro" id="IPR019533">
    <property type="entry name" value="Peptidase_S26"/>
</dbReference>
<evidence type="ECO:0000256" key="4">
    <source>
        <dbReference type="ARBA" id="ARBA00013208"/>
    </source>
</evidence>
<feature type="active site" evidence="7">
    <location>
        <position position="122"/>
    </location>
</feature>
<dbReference type="EC" id="3.4.21.89" evidence="4 8"/>
<dbReference type="GO" id="GO:0009003">
    <property type="term" value="F:signal peptidase activity"/>
    <property type="evidence" value="ECO:0007669"/>
    <property type="project" value="UniProtKB-EC"/>
</dbReference>
<dbReference type="InterPro" id="IPR019756">
    <property type="entry name" value="Pept_S26A_signal_pept_1_Ser-AS"/>
</dbReference>
<evidence type="ECO:0000313" key="11">
    <source>
        <dbReference type="EMBL" id="MBN8660975.1"/>
    </source>
</evidence>
<dbReference type="SUPFAM" id="SSF51306">
    <property type="entry name" value="LexA/Signal peptidase"/>
    <property type="match status" value="1"/>
</dbReference>
<dbReference type="GO" id="GO:0006465">
    <property type="term" value="P:signal peptide processing"/>
    <property type="evidence" value="ECO:0007669"/>
    <property type="project" value="InterPro"/>
</dbReference>
<comment type="similarity">
    <text evidence="3 9">Belongs to the peptidase S26 family.</text>
</comment>
<accession>A0A8J7PLQ5</accession>
<dbReference type="PROSITE" id="PS00760">
    <property type="entry name" value="SPASE_I_2"/>
    <property type="match status" value="1"/>
</dbReference>
<evidence type="ECO:0000259" key="10">
    <source>
        <dbReference type="Pfam" id="PF10502"/>
    </source>
</evidence>
<dbReference type="InterPro" id="IPR019757">
    <property type="entry name" value="Pept_S26A_signal_pept_1_Lys-AS"/>
</dbReference>
<keyword evidence="5 8" id="KW-0645">Protease</keyword>
<dbReference type="Proteomes" id="UP000664277">
    <property type="component" value="Unassembled WGS sequence"/>
</dbReference>
<dbReference type="NCBIfam" id="TIGR02227">
    <property type="entry name" value="sigpep_I_bact"/>
    <property type="match status" value="1"/>
</dbReference>
<dbReference type="InterPro" id="IPR019758">
    <property type="entry name" value="Pept_S26A_signal_pept_1_CS"/>
</dbReference>
<evidence type="ECO:0000256" key="6">
    <source>
        <dbReference type="ARBA" id="ARBA00022801"/>
    </source>
</evidence>
<dbReference type="CDD" id="cd06530">
    <property type="entry name" value="S26_SPase_I"/>
    <property type="match status" value="1"/>
</dbReference>
<name>A0A8J7PLQ5_9BACT</name>
<dbReference type="PANTHER" id="PTHR43390:SF1">
    <property type="entry name" value="CHLOROPLAST PROCESSING PEPTIDASE"/>
    <property type="match status" value="1"/>
</dbReference>